<reference evidence="9 10" key="1">
    <citation type="submission" date="2023-02" db="EMBL/GenBank/DDBJ databases">
        <title>Oceanobacillus kimchii IFOP_LL358 isolated form Alexandrium catenella lab strain.</title>
        <authorList>
            <person name="Gajardo G."/>
            <person name="Ueki S."/>
            <person name="Maruyama F."/>
        </authorList>
    </citation>
    <scope>NUCLEOTIDE SEQUENCE [LARGE SCALE GENOMIC DNA]</scope>
    <source>
        <strain evidence="9 10">IFOP_LL358</strain>
    </source>
</reference>
<evidence type="ECO:0000256" key="1">
    <source>
        <dbReference type="ARBA" id="ARBA00004141"/>
    </source>
</evidence>
<dbReference type="InterPro" id="IPR050277">
    <property type="entry name" value="Sodium:Solute_Symporter"/>
</dbReference>
<feature type="transmembrane region" description="Helical" evidence="8">
    <location>
        <begin position="160"/>
        <end position="179"/>
    </location>
</feature>
<dbReference type="Proteomes" id="UP001275436">
    <property type="component" value="Unassembled WGS sequence"/>
</dbReference>
<evidence type="ECO:0000256" key="5">
    <source>
        <dbReference type="ARBA" id="ARBA00022989"/>
    </source>
</evidence>
<dbReference type="InterPro" id="IPR001734">
    <property type="entry name" value="Na/solute_symporter"/>
</dbReference>
<protein>
    <submittedName>
        <fullName evidence="9">Sodium:proline symporter</fullName>
    </submittedName>
</protein>
<feature type="transmembrane region" description="Helical" evidence="8">
    <location>
        <begin position="264"/>
        <end position="289"/>
    </location>
</feature>
<keyword evidence="3" id="KW-0813">Transport</keyword>
<organism evidence="9 10">
    <name type="scientific">Oceanobacillus kimchii</name>
    <dbReference type="NCBI Taxonomy" id="746691"/>
    <lineage>
        <taxon>Bacteria</taxon>
        <taxon>Bacillati</taxon>
        <taxon>Bacillota</taxon>
        <taxon>Bacilli</taxon>
        <taxon>Bacillales</taxon>
        <taxon>Bacillaceae</taxon>
        <taxon>Oceanobacillus</taxon>
    </lineage>
</organism>
<evidence type="ECO:0000256" key="3">
    <source>
        <dbReference type="ARBA" id="ARBA00022448"/>
    </source>
</evidence>
<dbReference type="CDD" id="cd10322">
    <property type="entry name" value="SLC5sbd"/>
    <property type="match status" value="1"/>
</dbReference>
<comment type="similarity">
    <text evidence="2 7">Belongs to the sodium:solute symporter (SSF) (TC 2.A.21) family.</text>
</comment>
<feature type="transmembrane region" description="Helical" evidence="8">
    <location>
        <begin position="39"/>
        <end position="59"/>
    </location>
</feature>
<feature type="transmembrane region" description="Helical" evidence="8">
    <location>
        <begin position="295"/>
        <end position="322"/>
    </location>
</feature>
<dbReference type="PROSITE" id="PS50283">
    <property type="entry name" value="NA_SOLUT_SYMP_3"/>
    <property type="match status" value="1"/>
</dbReference>
<feature type="transmembrane region" description="Helical" evidence="8">
    <location>
        <begin position="79"/>
        <end position="98"/>
    </location>
</feature>
<evidence type="ECO:0000256" key="7">
    <source>
        <dbReference type="RuleBase" id="RU362091"/>
    </source>
</evidence>
<feature type="transmembrane region" description="Helical" evidence="8">
    <location>
        <begin position="356"/>
        <end position="378"/>
    </location>
</feature>
<proteinExistence type="inferred from homology"/>
<dbReference type="InterPro" id="IPR038377">
    <property type="entry name" value="Na/Glc_symporter_sf"/>
</dbReference>
<evidence type="ECO:0000256" key="4">
    <source>
        <dbReference type="ARBA" id="ARBA00022692"/>
    </source>
</evidence>
<feature type="transmembrane region" description="Helical" evidence="8">
    <location>
        <begin position="411"/>
        <end position="429"/>
    </location>
</feature>
<dbReference type="Pfam" id="PF00474">
    <property type="entry name" value="SSF"/>
    <property type="match status" value="1"/>
</dbReference>
<dbReference type="RefSeq" id="WP_317958298.1">
    <property type="nucleotide sequence ID" value="NZ_BSKO01000001.1"/>
</dbReference>
<evidence type="ECO:0000313" key="10">
    <source>
        <dbReference type="Proteomes" id="UP001275436"/>
    </source>
</evidence>
<feature type="transmembrane region" description="Helical" evidence="8">
    <location>
        <begin position="186"/>
        <end position="207"/>
    </location>
</feature>
<feature type="transmembrane region" description="Helical" evidence="8">
    <location>
        <begin position="6"/>
        <end position="27"/>
    </location>
</feature>
<comment type="subcellular location">
    <subcellularLocation>
        <location evidence="1">Membrane</location>
        <topology evidence="1">Multi-pass membrane protein</topology>
    </subcellularLocation>
</comment>
<evidence type="ECO:0000256" key="2">
    <source>
        <dbReference type="ARBA" id="ARBA00006434"/>
    </source>
</evidence>
<dbReference type="PANTHER" id="PTHR48086">
    <property type="entry name" value="SODIUM/PROLINE SYMPORTER-RELATED"/>
    <property type="match status" value="1"/>
</dbReference>
<feature type="transmembrane region" description="Helical" evidence="8">
    <location>
        <begin position="435"/>
        <end position="457"/>
    </location>
</feature>
<feature type="transmembrane region" description="Helical" evidence="8">
    <location>
        <begin position="119"/>
        <end position="140"/>
    </location>
</feature>
<feature type="transmembrane region" description="Helical" evidence="8">
    <location>
        <begin position="384"/>
        <end position="404"/>
    </location>
</feature>
<gene>
    <name evidence="9" type="ORF">MACH08_32890</name>
</gene>
<dbReference type="EMBL" id="BSKO01000001">
    <property type="protein sequence ID" value="GLO67505.1"/>
    <property type="molecule type" value="Genomic_DNA"/>
</dbReference>
<evidence type="ECO:0000313" key="9">
    <source>
        <dbReference type="EMBL" id="GLO67505.1"/>
    </source>
</evidence>
<dbReference type="Gene3D" id="1.20.1730.10">
    <property type="entry name" value="Sodium/glucose cotransporter"/>
    <property type="match status" value="1"/>
</dbReference>
<evidence type="ECO:0000256" key="8">
    <source>
        <dbReference type="SAM" id="Phobius"/>
    </source>
</evidence>
<keyword evidence="6 8" id="KW-0472">Membrane</keyword>
<keyword evidence="5 8" id="KW-1133">Transmembrane helix</keyword>
<keyword evidence="10" id="KW-1185">Reference proteome</keyword>
<feature type="transmembrane region" description="Helical" evidence="8">
    <location>
        <begin position="227"/>
        <end position="243"/>
    </location>
</feature>
<comment type="caution">
    <text evidence="9">The sequence shown here is derived from an EMBL/GenBank/DDBJ whole genome shotgun (WGS) entry which is preliminary data.</text>
</comment>
<name>A0ABQ5TM16_9BACI</name>
<sequence length="475" mass="50934">MGLEYNNSFLWFVIGYGLIIVVIGALYSKKVSSSEDFILAGKSLGPVVLMGTLLATWVGSGTVTGGPNSIAYSNGLWPAIGYVIPSLIGITILLLISAKIRNYGKYTVSEILEIKYGPFARILSLIIIVLAFVGIVSYQYQGLGFILHVSTGISVETGTIIGAVLIIFLATIGGLMSVAPTDTLSASIIFVGLIIGVPVILGDIGGFDQLINNVETESLDLFGNLNLLQVMGFYIPVLFLLLGDQNMYQRITASSSDKTTKLGISGWIIGMLISTPLVALLAFSARYYFPELDPGMALISTSLVLPTAIGGLLIAAVTSFIVTTGNSYLLSSATNITYDIYGNYINPKATDKQKLVFTRLLIPVLGLIAYLLTTYFPTVLTVQMYAYTVYGAGITPALLGVFLWSRVTKQAGISSMLAGVTSTLIWEFLDIPFGINSSLISIPIAILVLIVVTLFTSKKQELVDYRKDGLIANEK</sequence>
<dbReference type="PANTHER" id="PTHR48086:SF7">
    <property type="entry name" value="SODIUM-SOLUTE SYMPORTER-RELATED"/>
    <property type="match status" value="1"/>
</dbReference>
<keyword evidence="4 8" id="KW-0812">Transmembrane</keyword>
<accession>A0ABQ5TM16</accession>
<evidence type="ECO:0000256" key="6">
    <source>
        <dbReference type="ARBA" id="ARBA00023136"/>
    </source>
</evidence>